<evidence type="ECO:0000313" key="3">
    <source>
        <dbReference type="Proteomes" id="UP000887023"/>
    </source>
</evidence>
<dbReference type="Proteomes" id="UP000887023">
    <property type="component" value="Chromosome"/>
</dbReference>
<feature type="chain" id="PRO_5045856089" evidence="1">
    <location>
        <begin position="28"/>
        <end position="163"/>
    </location>
</feature>
<dbReference type="EMBL" id="CP079105">
    <property type="protein sequence ID" value="QXQ14348.1"/>
    <property type="molecule type" value="Genomic_DNA"/>
</dbReference>
<evidence type="ECO:0000256" key="1">
    <source>
        <dbReference type="SAM" id="SignalP"/>
    </source>
</evidence>
<dbReference type="PROSITE" id="PS51257">
    <property type="entry name" value="PROKAR_LIPOPROTEIN"/>
    <property type="match status" value="1"/>
</dbReference>
<name>A0ABX8S904_9ACTN</name>
<reference evidence="2" key="1">
    <citation type="submission" date="2021-07" db="EMBL/GenBank/DDBJ databases">
        <title>Candidatus Kaistella beijingensis sp. nov. isolated from a municipal wastewater treatment plant is involved in sludge foaming.</title>
        <authorList>
            <person name="Song Y."/>
            <person name="Liu S.-J."/>
        </authorList>
    </citation>
    <scope>NUCLEOTIDE SEQUENCE</scope>
    <source>
        <strain evidence="2">DSM 43998</strain>
    </source>
</reference>
<gene>
    <name evidence="2" type="ORF">KV203_02690</name>
</gene>
<accession>A0ABX8S904</accession>
<feature type="signal peptide" evidence="1">
    <location>
        <begin position="1"/>
        <end position="27"/>
    </location>
</feature>
<proteinExistence type="predicted"/>
<evidence type="ECO:0000313" key="2">
    <source>
        <dbReference type="EMBL" id="QXQ14348.1"/>
    </source>
</evidence>
<keyword evidence="1" id="KW-0732">Signal</keyword>
<organism evidence="2 3">
    <name type="scientific">Skermania pinensis</name>
    <dbReference type="NCBI Taxonomy" id="39122"/>
    <lineage>
        <taxon>Bacteria</taxon>
        <taxon>Bacillati</taxon>
        <taxon>Actinomycetota</taxon>
        <taxon>Actinomycetes</taxon>
        <taxon>Mycobacteriales</taxon>
        <taxon>Gordoniaceae</taxon>
        <taxon>Skermania</taxon>
    </lineage>
</organism>
<protein>
    <submittedName>
        <fullName evidence="2">Calcium-binding protein</fullName>
    </submittedName>
</protein>
<sequence>MGTMRNVRKARYLFAAGAAASVLPIAAACGTDDSADTAATATTSAPASSVVATPSSATGAAVAPTGTYTDGTYEASGSYTNPGGQSSVSVSMTLASGTVTAVTVTPEASGTSREYQDKFAGGIAAEIVGKNIDDLNVSKVSGSSLTSGGFNAALEQIKAEAKA</sequence>
<keyword evidence="3" id="KW-1185">Reference proteome</keyword>